<dbReference type="Pfam" id="PF00589">
    <property type="entry name" value="Phage_integrase"/>
    <property type="match status" value="1"/>
</dbReference>
<evidence type="ECO:0000313" key="5">
    <source>
        <dbReference type="EMBL" id="UPT88626.1"/>
    </source>
</evidence>
<comment type="similarity">
    <text evidence="1">Belongs to the 'phage' integrase family.</text>
</comment>
<keyword evidence="3" id="KW-0238">DNA-binding</keyword>
<evidence type="ECO:0000256" key="3">
    <source>
        <dbReference type="ARBA" id="ARBA00023125"/>
    </source>
</evidence>
<dbReference type="PROSITE" id="PS51898">
    <property type="entry name" value="TYR_RECOMBINASE"/>
    <property type="match status" value="1"/>
</dbReference>
<dbReference type="InterPro" id="IPR010998">
    <property type="entry name" value="Integrase_recombinase_N"/>
</dbReference>
<evidence type="ECO:0000256" key="4">
    <source>
        <dbReference type="ARBA" id="ARBA00023172"/>
    </source>
</evidence>
<dbReference type="Pfam" id="PF13356">
    <property type="entry name" value="Arm-DNA-bind_3"/>
    <property type="match status" value="1"/>
</dbReference>
<dbReference type="Gene3D" id="1.10.150.130">
    <property type="match status" value="1"/>
</dbReference>
<dbReference type="Gene3D" id="3.30.160.390">
    <property type="entry name" value="Integrase, DNA-binding domain"/>
    <property type="match status" value="1"/>
</dbReference>
<proteinExistence type="inferred from homology"/>
<sequence>MPLSDAACRSAKPGEKPYKISDAGGLFLLVEKNGSRLWRQAYRFDGKQRLIALGAYPAVSLADARVARDQNKGLLAKGVDPSAQRKLDRGAARIARTNTFRIVSDELIAKFEAEGDNPATIEKKKWLIGLLGGDIGDRPIAEIAAPELLDALRKIERRGRYESARRARSLAGRVFRYAVATGRAERDPSGDLAGALISPKVQHRASITEPKAVGALLRAVDDIDGQVTTRAALQLIALTFVRPGELRHAEWKEFDTRGAVWKIPAHKMKMPRPHMVPLSRQALAIVADIRKVTGTSPFLFPQIRSWHRPISDGTLNAALRRLGYDKTQVTAHGFRSTASTLLNESRLWHHDAIERQLAHQDGDEVRAAYNSAEYWDERVRMMQWWADHLDELRATGGVVPIAKERRPQFSSAS</sequence>
<dbReference type="InterPro" id="IPR011010">
    <property type="entry name" value="DNA_brk_join_enz"/>
</dbReference>
<dbReference type="Proteomes" id="UP000551709">
    <property type="component" value="Chromosome"/>
</dbReference>
<dbReference type="InterPro" id="IPR002104">
    <property type="entry name" value="Integrase_catalytic"/>
</dbReference>
<evidence type="ECO:0000256" key="2">
    <source>
        <dbReference type="ARBA" id="ARBA00022908"/>
    </source>
</evidence>
<dbReference type="AlphaFoldDB" id="A0A8T5VQZ5"/>
<reference evidence="5" key="1">
    <citation type="journal article" date="2017" name="Syst. Appl. Microbiol.">
        <title>Soybeans inoculated with root zone soils of Canadian native legumes harbour diverse and novel Bradyrhizobium spp. that possess agricultural potential.</title>
        <authorList>
            <person name="Bromfield E.S.P."/>
            <person name="Cloutier S."/>
            <person name="Tambong J.T."/>
            <person name="Tran Thi T.V."/>
        </authorList>
    </citation>
    <scope>NUCLEOTIDE SEQUENCE</scope>
    <source>
        <strain evidence="5">1S5</strain>
    </source>
</reference>
<dbReference type="InterPro" id="IPR038488">
    <property type="entry name" value="Integrase_DNA-bd_sf"/>
</dbReference>
<protein>
    <submittedName>
        <fullName evidence="5">Tyrosine-type recombinase/integrase</fullName>
    </submittedName>
</protein>
<dbReference type="PANTHER" id="PTHR30629:SF2">
    <property type="entry name" value="PROPHAGE INTEGRASE INTS-RELATED"/>
    <property type="match status" value="1"/>
</dbReference>
<dbReference type="Gene3D" id="1.10.443.10">
    <property type="entry name" value="Intergrase catalytic core"/>
    <property type="match status" value="1"/>
</dbReference>
<dbReference type="InterPro" id="IPR013762">
    <property type="entry name" value="Integrase-like_cat_sf"/>
</dbReference>
<reference evidence="5" key="2">
    <citation type="submission" date="2022-04" db="EMBL/GenBank/DDBJ databases">
        <authorList>
            <person name="Bromfield E.S.P."/>
            <person name="Cloutier S."/>
        </authorList>
    </citation>
    <scope>NUCLEOTIDE SEQUENCE</scope>
    <source>
        <strain evidence="5">1S5</strain>
    </source>
</reference>
<dbReference type="CDD" id="cd00801">
    <property type="entry name" value="INT_P4_C"/>
    <property type="match status" value="1"/>
</dbReference>
<evidence type="ECO:0000313" key="6">
    <source>
        <dbReference type="Proteomes" id="UP000551709"/>
    </source>
</evidence>
<dbReference type="InterPro" id="IPR050808">
    <property type="entry name" value="Phage_Integrase"/>
</dbReference>
<organism evidence="5 6">
    <name type="scientific">Bradyrhizobium barranii subsp. apii</name>
    <dbReference type="NCBI Taxonomy" id="2819348"/>
    <lineage>
        <taxon>Bacteria</taxon>
        <taxon>Pseudomonadati</taxon>
        <taxon>Pseudomonadota</taxon>
        <taxon>Alphaproteobacteria</taxon>
        <taxon>Hyphomicrobiales</taxon>
        <taxon>Nitrobacteraceae</taxon>
        <taxon>Bradyrhizobium</taxon>
        <taxon>Bradyrhizobium barranii</taxon>
    </lineage>
</organism>
<dbReference type="PANTHER" id="PTHR30629">
    <property type="entry name" value="PROPHAGE INTEGRASE"/>
    <property type="match status" value="1"/>
</dbReference>
<accession>A0A8T5VQZ5</accession>
<dbReference type="InterPro" id="IPR025166">
    <property type="entry name" value="Integrase_DNA_bind_dom"/>
</dbReference>
<dbReference type="SUPFAM" id="SSF56349">
    <property type="entry name" value="DNA breaking-rejoining enzymes"/>
    <property type="match status" value="1"/>
</dbReference>
<dbReference type="Pfam" id="PF22022">
    <property type="entry name" value="Phage_int_M"/>
    <property type="match status" value="1"/>
</dbReference>
<dbReference type="GO" id="GO:0006310">
    <property type="term" value="P:DNA recombination"/>
    <property type="evidence" value="ECO:0007669"/>
    <property type="project" value="UniProtKB-KW"/>
</dbReference>
<name>A0A8T5VQZ5_9BRAD</name>
<evidence type="ECO:0000256" key="1">
    <source>
        <dbReference type="ARBA" id="ARBA00008857"/>
    </source>
</evidence>
<dbReference type="EMBL" id="CP096255">
    <property type="protein sequence ID" value="UPT88626.1"/>
    <property type="molecule type" value="Genomic_DNA"/>
</dbReference>
<dbReference type="RefSeq" id="WP_166104386.1">
    <property type="nucleotide sequence ID" value="NZ_CP096255.1"/>
</dbReference>
<dbReference type="GO" id="GO:0003677">
    <property type="term" value="F:DNA binding"/>
    <property type="evidence" value="ECO:0007669"/>
    <property type="project" value="UniProtKB-KW"/>
</dbReference>
<dbReference type="GO" id="GO:0015074">
    <property type="term" value="P:DNA integration"/>
    <property type="evidence" value="ECO:0007669"/>
    <property type="project" value="UniProtKB-KW"/>
</dbReference>
<keyword evidence="4" id="KW-0233">DNA recombination</keyword>
<dbReference type="InterPro" id="IPR053876">
    <property type="entry name" value="Phage_int_M"/>
</dbReference>
<gene>
    <name evidence="5" type="ORF">HAP41_0000005970</name>
</gene>
<keyword evidence="2" id="KW-0229">DNA integration</keyword>